<comment type="similarity">
    <text evidence="1 3">Belongs to the N-Me-Phe pilin family.</text>
</comment>
<dbReference type="PROSITE" id="PS00409">
    <property type="entry name" value="PROKAR_NTER_METHYL"/>
    <property type="match status" value="1"/>
</dbReference>
<gene>
    <name evidence="5" type="ORF">ADS77_17895</name>
</gene>
<evidence type="ECO:0000256" key="3">
    <source>
        <dbReference type="RuleBase" id="RU000389"/>
    </source>
</evidence>
<sequence length="458" mass="49663">MNAQILRKNTNQGFTLLEIIVVVAIIGILAVVAVPLYNDYIIRAQVTEAFVFADAERIKVIEKRIESSNFDIATFSEPKVHMTSLKWVPVANNNPVENSVIGYILPTMDLKGLGVRDTFALEYFYNGSWRCVNAANAIGRGAVSTNKALDDKYLPSSCLNGAGLLAAHPNVPAGCPSGTQKVQVKDANGKQQQVCQLPKTQKQPQVVPQLQPQLQPQAQPQLQQLTPSVIPIVKPQLKKCPGTLKLGSDGRCHTSSAPLPAQCPVGQDCGHHDPKCSIAGQEYIGETSVAVRDQHNPFGSRNNYATKTTNVPAQCVAKCKNGFVFNPKEPSKCSLAPSTNNHTCRGPKFICERSHVTTGAACTVDAPYAANFIENLKDGSRYVTRGCVTQQEAFEADKYNKGNANCKNYNVVVLQDAHFKCTFACYGDACNLESVPDHPATWGDGKSSTDLPDQFNTP</sequence>
<reference evidence="5 6" key="1">
    <citation type="submission" date="2015-08" db="EMBL/GenBank/DDBJ databases">
        <title>Draft Genome Sequence of Pseudoalteromonas porphyrae UCD-SED14.</title>
        <authorList>
            <person name="Coil D.A."/>
            <person name="Jospin G."/>
            <person name="Lee R.D."/>
            <person name="Eisen J.A."/>
        </authorList>
    </citation>
    <scope>NUCLEOTIDE SEQUENCE [LARGE SCALE GENOMIC DNA]</scope>
    <source>
        <strain evidence="5 6">UCD-SED14</strain>
    </source>
</reference>
<evidence type="ECO:0000256" key="1">
    <source>
        <dbReference type="ARBA" id="ARBA00005233"/>
    </source>
</evidence>
<keyword evidence="3" id="KW-0281">Fimbrium</keyword>
<evidence type="ECO:0000313" key="6">
    <source>
        <dbReference type="Proteomes" id="UP000037848"/>
    </source>
</evidence>
<dbReference type="EMBL" id="LHPH01000026">
    <property type="protein sequence ID" value="KPH58254.1"/>
    <property type="molecule type" value="Genomic_DNA"/>
</dbReference>
<dbReference type="SUPFAM" id="SSF54523">
    <property type="entry name" value="Pili subunits"/>
    <property type="match status" value="2"/>
</dbReference>
<dbReference type="InterPro" id="IPR045584">
    <property type="entry name" value="Pilin-like"/>
</dbReference>
<dbReference type="PATRIC" id="fig|187330.3.peg.2227"/>
<accession>A0A0N1EEQ4</accession>
<evidence type="ECO:0000256" key="2">
    <source>
        <dbReference type="ARBA" id="ARBA00022481"/>
    </source>
</evidence>
<dbReference type="RefSeq" id="WP_054455630.1">
    <property type="nucleotide sequence ID" value="NZ_LHPH01000026.1"/>
</dbReference>
<dbReference type="Gene3D" id="3.30.700.10">
    <property type="entry name" value="Glycoprotein, Type 4 Pilin"/>
    <property type="match status" value="1"/>
</dbReference>
<dbReference type="NCBIfam" id="TIGR02532">
    <property type="entry name" value="IV_pilin_GFxxxE"/>
    <property type="match status" value="1"/>
</dbReference>
<dbReference type="InterPro" id="IPR012902">
    <property type="entry name" value="N_methyl_site"/>
</dbReference>
<organism evidence="5 6">
    <name type="scientific">Pseudoalteromonas porphyrae</name>
    <dbReference type="NCBI Taxonomy" id="187330"/>
    <lineage>
        <taxon>Bacteria</taxon>
        <taxon>Pseudomonadati</taxon>
        <taxon>Pseudomonadota</taxon>
        <taxon>Gammaproteobacteria</taxon>
        <taxon>Alteromonadales</taxon>
        <taxon>Pseudoalteromonadaceae</taxon>
        <taxon>Pseudoalteromonas</taxon>
    </lineage>
</organism>
<dbReference type="AlphaFoldDB" id="A0A0N1EEQ4"/>
<keyword evidence="2" id="KW-0488">Methylation</keyword>
<keyword evidence="4" id="KW-1133">Transmembrane helix</keyword>
<dbReference type="GO" id="GO:0009289">
    <property type="term" value="C:pilus"/>
    <property type="evidence" value="ECO:0007669"/>
    <property type="project" value="InterPro"/>
</dbReference>
<evidence type="ECO:0000256" key="4">
    <source>
        <dbReference type="SAM" id="Phobius"/>
    </source>
</evidence>
<keyword evidence="6" id="KW-1185">Reference proteome</keyword>
<dbReference type="GO" id="GO:0007155">
    <property type="term" value="P:cell adhesion"/>
    <property type="evidence" value="ECO:0007669"/>
    <property type="project" value="InterPro"/>
</dbReference>
<keyword evidence="4" id="KW-0812">Transmembrane</keyword>
<keyword evidence="4" id="KW-0472">Membrane</keyword>
<name>A0A0N1EEQ4_9GAMM</name>
<dbReference type="InterPro" id="IPR001082">
    <property type="entry name" value="Pilin"/>
</dbReference>
<dbReference type="Pfam" id="PF00114">
    <property type="entry name" value="Pilin"/>
    <property type="match status" value="1"/>
</dbReference>
<dbReference type="Pfam" id="PF07963">
    <property type="entry name" value="N_methyl"/>
    <property type="match status" value="1"/>
</dbReference>
<comment type="caution">
    <text evidence="5">The sequence shown here is derived from an EMBL/GenBank/DDBJ whole genome shotgun (WGS) entry which is preliminary data.</text>
</comment>
<evidence type="ECO:0000313" key="5">
    <source>
        <dbReference type="EMBL" id="KPH58254.1"/>
    </source>
</evidence>
<dbReference type="Proteomes" id="UP000037848">
    <property type="component" value="Unassembled WGS sequence"/>
</dbReference>
<dbReference type="STRING" id="187330.AMS58_18530"/>
<feature type="transmembrane region" description="Helical" evidence="4">
    <location>
        <begin position="16"/>
        <end position="37"/>
    </location>
</feature>
<dbReference type="OrthoDB" id="8607132at2"/>
<protein>
    <submittedName>
        <fullName evidence="5">Pilus assembly protein</fullName>
    </submittedName>
</protein>
<proteinExistence type="inferred from homology"/>